<accession>A0A671X871</accession>
<sequence length="133" mass="14505">MDQRVNDVIHLCREIANQPEFKNTWKEVVTGSSITAAGAAAGGLLLGPLGFPVGGAAGGLLSWLMTRGKFKSLPQILMELPQAEKQKLYDNVVAVLDNLTWKNAAQLDEVVMGNADLRERVTDVLQNYIKKNV</sequence>
<dbReference type="OMA" id="FKNTWKE"/>
<dbReference type="AlphaFoldDB" id="A0A671X871"/>
<dbReference type="Pfam" id="PF20721">
    <property type="entry name" value="C19orf12"/>
    <property type="match status" value="1"/>
</dbReference>
<name>A0A671X871_SPAAU</name>
<dbReference type="PANTHER" id="PTHR31493:SF1">
    <property type="entry name" value="PROTEIN C19ORF12"/>
    <property type="match status" value="1"/>
</dbReference>
<dbReference type="InParanoid" id="A0A671X871"/>
<reference evidence="2" key="2">
    <citation type="submission" date="2025-08" db="UniProtKB">
        <authorList>
            <consortium name="Ensembl"/>
        </authorList>
    </citation>
    <scope>IDENTIFICATION</scope>
</reference>
<dbReference type="Ensembl" id="ENSSAUT00010049688.1">
    <property type="protein sequence ID" value="ENSSAUP00010047272.1"/>
    <property type="gene ID" value="ENSSAUG00010019680.1"/>
</dbReference>
<protein>
    <submittedName>
        <fullName evidence="2">Chromosome 19 open reading frame 12</fullName>
    </submittedName>
</protein>
<evidence type="ECO:0000256" key="1">
    <source>
        <dbReference type="ARBA" id="ARBA00029457"/>
    </source>
</evidence>
<dbReference type="PANTHER" id="PTHR31493">
    <property type="entry name" value="NAZO FAMILY MEMBER"/>
    <property type="match status" value="1"/>
</dbReference>
<organism evidence="2 3">
    <name type="scientific">Sparus aurata</name>
    <name type="common">Gilthead sea bream</name>
    <dbReference type="NCBI Taxonomy" id="8175"/>
    <lineage>
        <taxon>Eukaryota</taxon>
        <taxon>Metazoa</taxon>
        <taxon>Chordata</taxon>
        <taxon>Craniata</taxon>
        <taxon>Vertebrata</taxon>
        <taxon>Euteleostomi</taxon>
        <taxon>Actinopterygii</taxon>
        <taxon>Neopterygii</taxon>
        <taxon>Teleostei</taxon>
        <taxon>Neoteleostei</taxon>
        <taxon>Acanthomorphata</taxon>
        <taxon>Eupercaria</taxon>
        <taxon>Spariformes</taxon>
        <taxon>Sparidae</taxon>
        <taxon>Sparus</taxon>
    </lineage>
</organism>
<dbReference type="Proteomes" id="UP000472265">
    <property type="component" value="Chromosome 4"/>
</dbReference>
<proteinExistence type="inferred from homology"/>
<reference evidence="2" key="1">
    <citation type="submission" date="2021-04" db="EMBL/GenBank/DDBJ databases">
        <authorList>
            <consortium name="Wellcome Sanger Institute Data Sharing"/>
        </authorList>
    </citation>
    <scope>NUCLEOTIDE SEQUENCE [LARGE SCALE GENOMIC DNA]</scope>
</reference>
<comment type="similarity">
    <text evidence="1">Belongs to the C19orf12 family.</text>
</comment>
<gene>
    <name evidence="2" type="primary">C19orf12</name>
</gene>
<evidence type="ECO:0000313" key="3">
    <source>
        <dbReference type="Proteomes" id="UP000472265"/>
    </source>
</evidence>
<dbReference type="GeneTree" id="ENSGT00390000009077"/>
<dbReference type="InterPro" id="IPR033369">
    <property type="entry name" value="C19orf12"/>
</dbReference>
<keyword evidence="3" id="KW-1185">Reference proteome</keyword>
<evidence type="ECO:0000313" key="2">
    <source>
        <dbReference type="Ensembl" id="ENSSAUP00010047272.1"/>
    </source>
</evidence>
<reference evidence="2" key="3">
    <citation type="submission" date="2025-09" db="UniProtKB">
        <authorList>
            <consortium name="Ensembl"/>
        </authorList>
    </citation>
    <scope>IDENTIFICATION</scope>
</reference>